<accession>A0AAV7VDB9</accession>
<proteinExistence type="predicted"/>
<dbReference type="AlphaFoldDB" id="A0AAV7VDB9"/>
<dbReference type="EMBL" id="JANPWB010000003">
    <property type="protein sequence ID" value="KAJ1198173.1"/>
    <property type="molecule type" value="Genomic_DNA"/>
</dbReference>
<dbReference type="Proteomes" id="UP001066276">
    <property type="component" value="Chromosome 2_1"/>
</dbReference>
<protein>
    <submittedName>
        <fullName evidence="1">Uncharacterized protein</fullName>
    </submittedName>
</protein>
<reference evidence="1" key="1">
    <citation type="journal article" date="2022" name="bioRxiv">
        <title>Sequencing and chromosome-scale assembly of the giantPleurodeles waltlgenome.</title>
        <authorList>
            <person name="Brown T."/>
            <person name="Elewa A."/>
            <person name="Iarovenko S."/>
            <person name="Subramanian E."/>
            <person name="Araus A.J."/>
            <person name="Petzold A."/>
            <person name="Susuki M."/>
            <person name="Suzuki K.-i.T."/>
            <person name="Hayashi T."/>
            <person name="Toyoda A."/>
            <person name="Oliveira C."/>
            <person name="Osipova E."/>
            <person name="Leigh N.D."/>
            <person name="Simon A."/>
            <person name="Yun M.H."/>
        </authorList>
    </citation>
    <scope>NUCLEOTIDE SEQUENCE</scope>
    <source>
        <strain evidence="1">20211129_DDA</strain>
        <tissue evidence="1">Liver</tissue>
    </source>
</reference>
<comment type="caution">
    <text evidence="1">The sequence shown here is derived from an EMBL/GenBank/DDBJ whole genome shotgun (WGS) entry which is preliminary data.</text>
</comment>
<name>A0AAV7VDB9_PLEWA</name>
<keyword evidence="2" id="KW-1185">Reference proteome</keyword>
<evidence type="ECO:0000313" key="2">
    <source>
        <dbReference type="Proteomes" id="UP001066276"/>
    </source>
</evidence>
<organism evidence="1 2">
    <name type="scientific">Pleurodeles waltl</name>
    <name type="common">Iberian ribbed newt</name>
    <dbReference type="NCBI Taxonomy" id="8319"/>
    <lineage>
        <taxon>Eukaryota</taxon>
        <taxon>Metazoa</taxon>
        <taxon>Chordata</taxon>
        <taxon>Craniata</taxon>
        <taxon>Vertebrata</taxon>
        <taxon>Euteleostomi</taxon>
        <taxon>Amphibia</taxon>
        <taxon>Batrachia</taxon>
        <taxon>Caudata</taxon>
        <taxon>Salamandroidea</taxon>
        <taxon>Salamandridae</taxon>
        <taxon>Pleurodelinae</taxon>
        <taxon>Pleurodeles</taxon>
    </lineage>
</organism>
<sequence length="148" mass="16113">MARGSSASLLRALVPLESAEHRPRLSASLRFQKSQKMTAWHPRVSAFFSAGAGAILIPAAAAKAVRRALPTQEILVAARRLSATGEAAAAWCLVPVGGASEPLHYADTILLHYRHNRKTLKVKSASLECSDKLEHMDVIRIRKSIRKP</sequence>
<evidence type="ECO:0000313" key="1">
    <source>
        <dbReference type="EMBL" id="KAJ1198173.1"/>
    </source>
</evidence>
<gene>
    <name evidence="1" type="ORF">NDU88_002017</name>
</gene>